<evidence type="ECO:0000256" key="2">
    <source>
        <dbReference type="ARBA" id="ARBA00022723"/>
    </source>
</evidence>
<evidence type="ECO:0008006" key="13">
    <source>
        <dbReference type="Google" id="ProtNLM"/>
    </source>
</evidence>
<evidence type="ECO:0000313" key="12">
    <source>
        <dbReference type="Proteomes" id="UP001556367"/>
    </source>
</evidence>
<evidence type="ECO:0000256" key="7">
    <source>
        <dbReference type="SAM" id="SignalP"/>
    </source>
</evidence>
<protein>
    <recommendedName>
        <fullName evidence="13">Laccase</fullName>
    </recommendedName>
</protein>
<proteinExistence type="inferred from homology"/>
<dbReference type="InterPro" id="IPR011707">
    <property type="entry name" value="Cu-oxidase-like_N"/>
</dbReference>
<dbReference type="InterPro" id="IPR033138">
    <property type="entry name" value="Cu_oxidase_CS"/>
</dbReference>
<dbReference type="Pfam" id="PF00394">
    <property type="entry name" value="Cu-oxidase"/>
    <property type="match status" value="1"/>
</dbReference>
<keyword evidence="12" id="KW-1185">Reference proteome</keyword>
<keyword evidence="4" id="KW-0186">Copper</keyword>
<accession>A0ABR3JFR5</accession>
<feature type="domain" description="Plastocyanin-like" evidence="10">
    <location>
        <begin position="35"/>
        <end position="150"/>
    </location>
</feature>
<evidence type="ECO:0000256" key="1">
    <source>
        <dbReference type="ARBA" id="ARBA00010609"/>
    </source>
</evidence>
<dbReference type="InterPro" id="IPR045087">
    <property type="entry name" value="Cu-oxidase_fam"/>
</dbReference>
<comment type="caution">
    <text evidence="11">The sequence shown here is derived from an EMBL/GenBank/DDBJ whole genome shotgun (WGS) entry which is preliminary data.</text>
</comment>
<dbReference type="Gene3D" id="2.60.40.420">
    <property type="entry name" value="Cupredoxins - blue copper proteins"/>
    <property type="match status" value="3"/>
</dbReference>
<dbReference type="PROSITE" id="PS00080">
    <property type="entry name" value="MULTICOPPER_OXIDASE2"/>
    <property type="match status" value="1"/>
</dbReference>
<dbReference type="InterPro" id="IPR002355">
    <property type="entry name" value="Cu_oxidase_Cu_BS"/>
</dbReference>
<evidence type="ECO:0000256" key="5">
    <source>
        <dbReference type="ARBA" id="ARBA00023157"/>
    </source>
</evidence>
<dbReference type="InterPro" id="IPR011706">
    <property type="entry name" value="Cu-oxidase_C"/>
</dbReference>
<dbReference type="Pfam" id="PF07731">
    <property type="entry name" value="Cu-oxidase_2"/>
    <property type="match status" value="1"/>
</dbReference>
<feature type="domain" description="Plastocyanin-like" evidence="9">
    <location>
        <begin position="373"/>
        <end position="494"/>
    </location>
</feature>
<reference evidence="12" key="1">
    <citation type="submission" date="2024-06" db="EMBL/GenBank/DDBJ databases">
        <title>Multi-omics analyses provide insights into the biosynthesis of the anticancer antibiotic pleurotin in Hohenbuehelia grisea.</title>
        <authorList>
            <person name="Weaver J.A."/>
            <person name="Alberti F."/>
        </authorList>
    </citation>
    <scope>NUCLEOTIDE SEQUENCE [LARGE SCALE GENOMIC DNA]</scope>
    <source>
        <strain evidence="12">T-177</strain>
    </source>
</reference>
<keyword evidence="2" id="KW-0479">Metal-binding</keyword>
<evidence type="ECO:0000259" key="9">
    <source>
        <dbReference type="Pfam" id="PF07731"/>
    </source>
</evidence>
<dbReference type="PANTHER" id="PTHR11709:SF511">
    <property type="entry name" value="LACCASE"/>
    <property type="match status" value="1"/>
</dbReference>
<dbReference type="EMBL" id="JASNQZ010000008">
    <property type="protein sequence ID" value="KAL0954253.1"/>
    <property type="molecule type" value="Genomic_DNA"/>
</dbReference>
<dbReference type="PROSITE" id="PS00079">
    <property type="entry name" value="MULTICOPPER_OXIDASE1"/>
    <property type="match status" value="1"/>
</dbReference>
<evidence type="ECO:0000256" key="3">
    <source>
        <dbReference type="ARBA" id="ARBA00023002"/>
    </source>
</evidence>
<dbReference type="InterPro" id="IPR008972">
    <property type="entry name" value="Cupredoxin"/>
</dbReference>
<gene>
    <name evidence="11" type="ORF">HGRIS_005381</name>
</gene>
<keyword evidence="3" id="KW-0560">Oxidoreductase</keyword>
<organism evidence="11 12">
    <name type="scientific">Hohenbuehelia grisea</name>
    <dbReference type="NCBI Taxonomy" id="104357"/>
    <lineage>
        <taxon>Eukaryota</taxon>
        <taxon>Fungi</taxon>
        <taxon>Dikarya</taxon>
        <taxon>Basidiomycota</taxon>
        <taxon>Agaricomycotina</taxon>
        <taxon>Agaricomycetes</taxon>
        <taxon>Agaricomycetidae</taxon>
        <taxon>Agaricales</taxon>
        <taxon>Pleurotineae</taxon>
        <taxon>Pleurotaceae</taxon>
        <taxon>Hohenbuehelia</taxon>
    </lineage>
</organism>
<dbReference type="PANTHER" id="PTHR11709">
    <property type="entry name" value="MULTI-COPPER OXIDASE"/>
    <property type="match status" value="1"/>
</dbReference>
<evidence type="ECO:0000259" key="8">
    <source>
        <dbReference type="Pfam" id="PF00394"/>
    </source>
</evidence>
<evidence type="ECO:0000256" key="4">
    <source>
        <dbReference type="ARBA" id="ARBA00023008"/>
    </source>
</evidence>
<dbReference type="SUPFAM" id="SSF49503">
    <property type="entry name" value="Cupredoxins"/>
    <property type="match status" value="3"/>
</dbReference>
<evidence type="ECO:0000313" key="11">
    <source>
        <dbReference type="EMBL" id="KAL0954253.1"/>
    </source>
</evidence>
<comment type="similarity">
    <text evidence="1">Belongs to the multicopper oxidase family.</text>
</comment>
<evidence type="ECO:0000259" key="10">
    <source>
        <dbReference type="Pfam" id="PF07732"/>
    </source>
</evidence>
<dbReference type="CDD" id="cd13903">
    <property type="entry name" value="CuRO_3_Tv-LCC_like"/>
    <property type="match status" value="1"/>
</dbReference>
<keyword evidence="6" id="KW-0325">Glycoprotein</keyword>
<keyword evidence="5" id="KW-1015">Disulfide bond</keyword>
<dbReference type="Proteomes" id="UP001556367">
    <property type="component" value="Unassembled WGS sequence"/>
</dbReference>
<feature type="chain" id="PRO_5047247411" description="Laccase" evidence="7">
    <location>
        <begin position="22"/>
        <end position="524"/>
    </location>
</feature>
<keyword evidence="7" id="KW-0732">Signal</keyword>
<feature type="domain" description="Plastocyanin-like" evidence="8">
    <location>
        <begin position="164"/>
        <end position="308"/>
    </location>
</feature>
<feature type="signal peptide" evidence="7">
    <location>
        <begin position="1"/>
        <end position="21"/>
    </location>
</feature>
<dbReference type="Pfam" id="PF07732">
    <property type="entry name" value="Cu-oxidase_3"/>
    <property type="match status" value="1"/>
</dbReference>
<sequence length="524" mass="57107">MASPLLSLALTIFSLLPSTNARTIGPIGQLHITNDIVAPAGLPRSAILANGQFPGPLIVGNKGDQFLLNVVNDLTDRTMRTSTTIHWHGLLQEQTSYADGPAFVTQCPIIPGHSFEYAFEARHQAGTFWYHAHYTTQYCDGLRGPFVIYDCDDPHKHLYDVDDESTVLSLGDWYNIPATIAAANGSVPVPDATTFNGFGRSRNGTHDAPLYVKNVVYGKRYRIRLVNIACDPNYMFSIDGHMMTVIEADGLNVEPVMVEKLQIFASQRYSFVLEANQPIGNYWIRADPNLGDRGFEGGINSAILHYLGAPHAEPMTPFVNSTALLWEGDLHPLENPAAPGIPIPGAADININLAMAFDPATARFTVNDMTYQSPSVPILLQILSGTQTAQELLPNGGVYTLPSNAVVEISMPAGVAGGPHPFHLHGHTFSVVRVAGTTEYNFVNPPRRDVVSIGGAGDNVTIRFVTDNHGPWFLHCHIDWHLDMGLAIILAEDPSAMPAQQAIPEPWFDLCPMYNEYNAVMGGS</sequence>
<name>A0ABR3JFR5_9AGAR</name>
<dbReference type="InterPro" id="IPR001117">
    <property type="entry name" value="Cu-oxidase_2nd"/>
</dbReference>
<evidence type="ECO:0000256" key="6">
    <source>
        <dbReference type="ARBA" id="ARBA00023180"/>
    </source>
</evidence>